<dbReference type="InterPro" id="IPR006680">
    <property type="entry name" value="Amidohydro-rel"/>
</dbReference>
<comment type="caution">
    <text evidence="3">The sequence shown here is derived from an EMBL/GenBank/DDBJ whole genome shotgun (WGS) entry which is preliminary data.</text>
</comment>
<dbReference type="InterPro" id="IPR050287">
    <property type="entry name" value="MTA/SAH_deaminase"/>
</dbReference>
<dbReference type="SUPFAM" id="SSF51556">
    <property type="entry name" value="Metallo-dependent hydrolases"/>
    <property type="match status" value="1"/>
</dbReference>
<dbReference type="Pfam" id="PF01979">
    <property type="entry name" value="Amidohydro_1"/>
    <property type="match status" value="1"/>
</dbReference>
<accession>A0A926EK72</accession>
<evidence type="ECO:0000313" key="3">
    <source>
        <dbReference type="EMBL" id="MBC8579573.1"/>
    </source>
</evidence>
<dbReference type="GO" id="GO:0016810">
    <property type="term" value="F:hydrolase activity, acting on carbon-nitrogen (but not peptide) bonds"/>
    <property type="evidence" value="ECO:0007669"/>
    <property type="project" value="InterPro"/>
</dbReference>
<protein>
    <submittedName>
        <fullName evidence="3">Amidohydrolase</fullName>
    </submittedName>
</protein>
<dbReference type="PANTHER" id="PTHR43794">
    <property type="entry name" value="AMINOHYDROLASE SSNA-RELATED"/>
    <property type="match status" value="1"/>
</dbReference>
<dbReference type="Proteomes" id="UP000655830">
    <property type="component" value="Unassembled WGS sequence"/>
</dbReference>
<evidence type="ECO:0000313" key="4">
    <source>
        <dbReference type="Proteomes" id="UP000655830"/>
    </source>
</evidence>
<sequence length="444" mass="48908">MSIQKQTCDLIIQNCSILTKDYTILENQSIAICEGKIVAIEDAFTLANTYTASSIRDGAHKLYMPGLVDAHMHTNQQLLRGRIIDELPMIWTRIMLPYESSLTSDTVELSAQLAALEMIKSGTTAFADAGGSFMDTAATVYLQSGLRGVLTYSTIDQGNVPDTMKTSTKEATRRTKVLYDAYHLKNDGLLQVFFSLRSILSCSPELIQETFGIASELDTGVHAHMNEYGNEVNYCLEHFKMRPLEYLESLGVLGPHFLSAHSLMLSEAEKSILAQYNIKVAHCPFSNCGKAVPPTPSLLEKGITVALGTDGTAHGGMSLWNEMKIFRSVMNVTHGIQTSNPVIMPAKTLLHMATQGGSEAIKQSHHTGQLTVGYKADLIGINIDQPHLYPTHNLVNTLVESVNANDVVDMIVNGKLIMKDRHVLTLDEERILYHAKKYFSALNS</sequence>
<feature type="domain" description="Amidohydrolase-related" evidence="2">
    <location>
        <begin position="63"/>
        <end position="416"/>
    </location>
</feature>
<dbReference type="CDD" id="cd01298">
    <property type="entry name" value="ATZ_TRZ_like"/>
    <property type="match status" value="1"/>
</dbReference>
<gene>
    <name evidence="3" type="ORF">H8718_08525</name>
</gene>
<dbReference type="RefSeq" id="WP_249332580.1">
    <property type="nucleotide sequence ID" value="NZ_JACRSY010000011.1"/>
</dbReference>
<dbReference type="Gene3D" id="2.30.40.10">
    <property type="entry name" value="Urease, subunit C, domain 1"/>
    <property type="match status" value="1"/>
</dbReference>
<dbReference type="PANTHER" id="PTHR43794:SF11">
    <property type="entry name" value="AMIDOHYDROLASE-RELATED DOMAIN-CONTAINING PROTEIN"/>
    <property type="match status" value="1"/>
</dbReference>
<keyword evidence="1" id="KW-0378">Hydrolase</keyword>
<dbReference type="InterPro" id="IPR032466">
    <property type="entry name" value="Metal_Hydrolase"/>
</dbReference>
<evidence type="ECO:0000256" key="1">
    <source>
        <dbReference type="ARBA" id="ARBA00022801"/>
    </source>
</evidence>
<dbReference type="EMBL" id="JACRSY010000011">
    <property type="protein sequence ID" value="MBC8579573.1"/>
    <property type="molecule type" value="Genomic_DNA"/>
</dbReference>
<proteinExistence type="predicted"/>
<dbReference type="InterPro" id="IPR011059">
    <property type="entry name" value="Metal-dep_hydrolase_composite"/>
</dbReference>
<dbReference type="AlphaFoldDB" id="A0A926EK72"/>
<dbReference type="Gene3D" id="3.20.20.140">
    <property type="entry name" value="Metal-dependent hydrolases"/>
    <property type="match status" value="1"/>
</dbReference>
<dbReference type="SUPFAM" id="SSF51338">
    <property type="entry name" value="Composite domain of metallo-dependent hydrolases"/>
    <property type="match status" value="1"/>
</dbReference>
<reference evidence="3" key="1">
    <citation type="submission" date="2020-08" db="EMBL/GenBank/DDBJ databases">
        <title>Genome public.</title>
        <authorList>
            <person name="Liu C."/>
            <person name="Sun Q."/>
        </authorList>
    </citation>
    <scope>NUCLEOTIDE SEQUENCE</scope>
    <source>
        <strain evidence="3">NSJ-12</strain>
    </source>
</reference>
<organism evidence="3 4">
    <name type="scientific">Zhenhengia yiwuensis</name>
    <dbReference type="NCBI Taxonomy" id="2763666"/>
    <lineage>
        <taxon>Bacteria</taxon>
        <taxon>Bacillati</taxon>
        <taxon>Bacillota</taxon>
        <taxon>Clostridia</taxon>
        <taxon>Lachnospirales</taxon>
        <taxon>Lachnospiraceae</taxon>
        <taxon>Zhenhengia</taxon>
    </lineage>
</organism>
<keyword evidence="4" id="KW-1185">Reference proteome</keyword>
<name>A0A926EK72_9FIRM</name>
<evidence type="ECO:0000259" key="2">
    <source>
        <dbReference type="Pfam" id="PF01979"/>
    </source>
</evidence>